<dbReference type="InterPro" id="IPR016064">
    <property type="entry name" value="NAD/diacylglycerol_kinase_sf"/>
</dbReference>
<evidence type="ECO:0000259" key="13">
    <source>
        <dbReference type="PROSITE" id="PS50146"/>
    </source>
</evidence>
<dbReference type="NCBIfam" id="TIGR00147">
    <property type="entry name" value="YegS/Rv2252/BmrU family lipid kinase"/>
    <property type="match status" value="1"/>
</dbReference>
<accession>A0A366IAH7</accession>
<keyword evidence="5" id="KW-0479">Metal-binding</keyword>
<keyword evidence="3" id="KW-0444">Lipid biosynthesis</keyword>
<dbReference type="Gene3D" id="3.40.50.10330">
    <property type="entry name" value="Probable inorganic polyphosphate/atp-NAD kinase, domain 1"/>
    <property type="match status" value="1"/>
</dbReference>
<keyword evidence="11" id="KW-0594">Phospholipid biosynthesis</keyword>
<evidence type="ECO:0000256" key="10">
    <source>
        <dbReference type="ARBA" id="ARBA00023098"/>
    </source>
</evidence>
<dbReference type="RefSeq" id="WP_113919880.1">
    <property type="nucleotide sequence ID" value="NZ_QNRX01000004.1"/>
</dbReference>
<dbReference type="PANTHER" id="PTHR12358:SF106">
    <property type="entry name" value="LIPID KINASE YEGS"/>
    <property type="match status" value="1"/>
</dbReference>
<dbReference type="InterPro" id="IPR017438">
    <property type="entry name" value="ATP-NAD_kinase_N"/>
</dbReference>
<evidence type="ECO:0000313" key="15">
    <source>
        <dbReference type="Proteomes" id="UP000253490"/>
    </source>
</evidence>
<evidence type="ECO:0000256" key="6">
    <source>
        <dbReference type="ARBA" id="ARBA00022741"/>
    </source>
</evidence>
<dbReference type="Gene3D" id="2.60.200.40">
    <property type="match status" value="1"/>
</dbReference>
<dbReference type="GO" id="GO:0046872">
    <property type="term" value="F:metal ion binding"/>
    <property type="evidence" value="ECO:0007669"/>
    <property type="project" value="UniProtKB-KW"/>
</dbReference>
<keyword evidence="7 14" id="KW-0418">Kinase</keyword>
<keyword evidence="6" id="KW-0547">Nucleotide-binding</keyword>
<keyword evidence="15" id="KW-1185">Reference proteome</keyword>
<keyword evidence="12" id="KW-1208">Phospholipid metabolism</keyword>
<protein>
    <submittedName>
        <fullName evidence="14">YegS/Rv2252/BmrU family lipid kinase</fullName>
    </submittedName>
</protein>
<evidence type="ECO:0000256" key="8">
    <source>
        <dbReference type="ARBA" id="ARBA00022840"/>
    </source>
</evidence>
<dbReference type="GO" id="GO:0005524">
    <property type="term" value="F:ATP binding"/>
    <property type="evidence" value="ECO:0007669"/>
    <property type="project" value="UniProtKB-KW"/>
</dbReference>
<dbReference type="InterPro" id="IPR001206">
    <property type="entry name" value="Diacylglycerol_kinase_cat_dom"/>
</dbReference>
<dbReference type="PROSITE" id="PS50146">
    <property type="entry name" value="DAGK"/>
    <property type="match status" value="1"/>
</dbReference>
<dbReference type="InterPro" id="IPR045540">
    <property type="entry name" value="YegS/DAGK_C"/>
</dbReference>
<keyword evidence="4" id="KW-0808">Transferase</keyword>
<name>A0A366IAH7_9FIRM</name>
<evidence type="ECO:0000256" key="5">
    <source>
        <dbReference type="ARBA" id="ARBA00022723"/>
    </source>
</evidence>
<gene>
    <name evidence="14" type="ORF">DES36_10415</name>
</gene>
<evidence type="ECO:0000313" key="14">
    <source>
        <dbReference type="EMBL" id="RBP67316.1"/>
    </source>
</evidence>
<feature type="domain" description="DAGKc" evidence="13">
    <location>
        <begin position="1"/>
        <end position="128"/>
    </location>
</feature>
<dbReference type="InterPro" id="IPR005218">
    <property type="entry name" value="Diacylglycerol/lipid_kinase"/>
</dbReference>
<comment type="similarity">
    <text evidence="2">Belongs to the diacylglycerol/lipid kinase family.</text>
</comment>
<evidence type="ECO:0000256" key="12">
    <source>
        <dbReference type="ARBA" id="ARBA00023264"/>
    </source>
</evidence>
<dbReference type="SUPFAM" id="SSF111331">
    <property type="entry name" value="NAD kinase/diacylglycerol kinase-like"/>
    <property type="match status" value="1"/>
</dbReference>
<keyword evidence="9" id="KW-0460">Magnesium</keyword>
<dbReference type="GO" id="GO:0008654">
    <property type="term" value="P:phospholipid biosynthetic process"/>
    <property type="evidence" value="ECO:0007669"/>
    <property type="project" value="UniProtKB-KW"/>
</dbReference>
<keyword evidence="10" id="KW-0443">Lipid metabolism</keyword>
<evidence type="ECO:0000256" key="9">
    <source>
        <dbReference type="ARBA" id="ARBA00022842"/>
    </source>
</evidence>
<sequence length="290" mass="32096">MKLFFVLNPVAGKGKSIELMSIIKRICEKENVEYMIKLTPRVGGAEDTARWGIENNYKRIIAVGGDGTVNEVVNGIVGSKTVLGVVPAGSGNDFVRSIGDPKEPEQYILDTIHGKVKTIDLGMCNDRYFINMASIGLDTQVAIRTQKTKKYFSGSLAYLVSALLTIFSYKGWDLNIQIDDQAFHAKTLLTAIANGKFYGGGVLPAPDAKLDDGYFDICHVKHMSKEKMFRVLPKYMKGKHRDIKEVQLVKGKEILITSDNPFPLNLDGEVSITNKAHFKLIEKGIDIIVP</sequence>
<dbReference type="PANTHER" id="PTHR12358">
    <property type="entry name" value="SPHINGOSINE KINASE"/>
    <property type="match status" value="1"/>
</dbReference>
<organism evidence="14 15">
    <name type="scientific">Alkalibaculum bacchi</name>
    <dbReference type="NCBI Taxonomy" id="645887"/>
    <lineage>
        <taxon>Bacteria</taxon>
        <taxon>Bacillati</taxon>
        <taxon>Bacillota</taxon>
        <taxon>Clostridia</taxon>
        <taxon>Eubacteriales</taxon>
        <taxon>Eubacteriaceae</taxon>
        <taxon>Alkalibaculum</taxon>
    </lineage>
</organism>
<evidence type="ECO:0000256" key="1">
    <source>
        <dbReference type="ARBA" id="ARBA00001946"/>
    </source>
</evidence>
<dbReference type="Proteomes" id="UP000253490">
    <property type="component" value="Unassembled WGS sequence"/>
</dbReference>
<keyword evidence="8" id="KW-0067">ATP-binding</keyword>
<dbReference type="InterPro" id="IPR050187">
    <property type="entry name" value="Lipid_Phosphate_FormReg"/>
</dbReference>
<evidence type="ECO:0000256" key="7">
    <source>
        <dbReference type="ARBA" id="ARBA00022777"/>
    </source>
</evidence>
<dbReference type="Pfam" id="PF00781">
    <property type="entry name" value="DAGK_cat"/>
    <property type="match status" value="1"/>
</dbReference>
<proteinExistence type="inferred from homology"/>
<dbReference type="GO" id="GO:0005886">
    <property type="term" value="C:plasma membrane"/>
    <property type="evidence" value="ECO:0007669"/>
    <property type="project" value="TreeGrafter"/>
</dbReference>
<dbReference type="Pfam" id="PF19279">
    <property type="entry name" value="YegS_C"/>
    <property type="match status" value="1"/>
</dbReference>
<dbReference type="OrthoDB" id="9786026at2"/>
<dbReference type="EMBL" id="QNRX01000004">
    <property type="protein sequence ID" value="RBP67316.1"/>
    <property type="molecule type" value="Genomic_DNA"/>
</dbReference>
<comment type="cofactor">
    <cofactor evidence="1">
        <name>Mg(2+)</name>
        <dbReference type="ChEBI" id="CHEBI:18420"/>
    </cofactor>
</comment>
<dbReference type="SMART" id="SM00046">
    <property type="entry name" value="DAGKc"/>
    <property type="match status" value="1"/>
</dbReference>
<dbReference type="GO" id="GO:0004143">
    <property type="term" value="F:ATP-dependent diacylglycerol kinase activity"/>
    <property type="evidence" value="ECO:0007669"/>
    <property type="project" value="TreeGrafter"/>
</dbReference>
<evidence type="ECO:0000256" key="3">
    <source>
        <dbReference type="ARBA" id="ARBA00022516"/>
    </source>
</evidence>
<dbReference type="AlphaFoldDB" id="A0A366IAH7"/>
<evidence type="ECO:0000256" key="11">
    <source>
        <dbReference type="ARBA" id="ARBA00023209"/>
    </source>
</evidence>
<evidence type="ECO:0000256" key="4">
    <source>
        <dbReference type="ARBA" id="ARBA00022679"/>
    </source>
</evidence>
<evidence type="ECO:0000256" key="2">
    <source>
        <dbReference type="ARBA" id="ARBA00005983"/>
    </source>
</evidence>
<reference evidence="14 15" key="1">
    <citation type="submission" date="2018-06" db="EMBL/GenBank/DDBJ databases">
        <title>Genomic Encyclopedia of Type Strains, Phase IV (KMG-IV): sequencing the most valuable type-strain genomes for metagenomic binning, comparative biology and taxonomic classification.</title>
        <authorList>
            <person name="Goeker M."/>
        </authorList>
    </citation>
    <scope>NUCLEOTIDE SEQUENCE [LARGE SCALE GENOMIC DNA]</scope>
    <source>
        <strain evidence="14 15">DSM 22112</strain>
    </source>
</reference>
<comment type="caution">
    <text evidence="14">The sequence shown here is derived from an EMBL/GenBank/DDBJ whole genome shotgun (WGS) entry which is preliminary data.</text>
</comment>